<proteinExistence type="inferred from homology"/>
<organism evidence="18 19">
    <name type="scientific">Salinomyces thailandicus</name>
    <dbReference type="NCBI Taxonomy" id="706561"/>
    <lineage>
        <taxon>Eukaryota</taxon>
        <taxon>Fungi</taxon>
        <taxon>Dikarya</taxon>
        <taxon>Ascomycota</taxon>
        <taxon>Pezizomycotina</taxon>
        <taxon>Dothideomycetes</taxon>
        <taxon>Dothideomycetidae</taxon>
        <taxon>Mycosphaerellales</taxon>
        <taxon>Teratosphaeriaceae</taxon>
        <taxon>Salinomyces</taxon>
    </lineage>
</organism>
<evidence type="ECO:0000256" key="11">
    <source>
        <dbReference type="ARBA" id="ARBA00060627"/>
    </source>
</evidence>
<dbReference type="InterPro" id="IPR054542">
    <property type="entry name" value="Cys_met_metab_PP"/>
</dbReference>
<dbReference type="InterPro" id="IPR015424">
    <property type="entry name" value="PyrdxlP-dep_Trfase"/>
</dbReference>
<dbReference type="FunFam" id="3.40.640.10:FF:000035">
    <property type="entry name" value="O-succinylhomoserine sulfhydrylase"/>
    <property type="match status" value="1"/>
</dbReference>
<feature type="region of interest" description="Disordered" evidence="13">
    <location>
        <begin position="64"/>
        <end position="102"/>
    </location>
</feature>
<dbReference type="GO" id="GO:0030170">
    <property type="term" value="F:pyridoxal phosphate binding"/>
    <property type="evidence" value="ECO:0007669"/>
    <property type="project" value="InterPro"/>
</dbReference>
<dbReference type="Pfam" id="PF24967">
    <property type="entry name" value="NTS_TR130"/>
    <property type="match status" value="1"/>
</dbReference>
<dbReference type="GO" id="GO:0071269">
    <property type="term" value="P:L-homocysteine biosynthetic process"/>
    <property type="evidence" value="ECO:0007669"/>
    <property type="project" value="TreeGrafter"/>
</dbReference>
<feature type="compositionally biased region" description="Basic and acidic residues" evidence="13">
    <location>
        <begin position="169"/>
        <end position="186"/>
    </location>
</feature>
<dbReference type="InterPro" id="IPR000277">
    <property type="entry name" value="Cys/Met-Metab_PyrdxlP-dep_enz"/>
</dbReference>
<evidence type="ECO:0000256" key="8">
    <source>
        <dbReference type="ARBA" id="ARBA00023167"/>
    </source>
</evidence>
<dbReference type="Gene3D" id="3.40.640.10">
    <property type="entry name" value="Type I PLP-dependent aspartate aminotransferase-like (Major domain)"/>
    <property type="match status" value="1"/>
</dbReference>
<gene>
    <name evidence="18" type="ORF">B0A50_05404</name>
</gene>
<evidence type="ECO:0000256" key="4">
    <source>
        <dbReference type="ARBA" id="ARBA00022490"/>
    </source>
</evidence>
<name>A0A4U0TTF6_9PEZI</name>
<reference evidence="18 19" key="1">
    <citation type="submission" date="2017-03" db="EMBL/GenBank/DDBJ databases">
        <title>Genomes of endolithic fungi from Antarctica.</title>
        <authorList>
            <person name="Coleine C."/>
            <person name="Masonjones S."/>
            <person name="Stajich J.E."/>
        </authorList>
    </citation>
    <scope>NUCLEOTIDE SEQUENCE [LARGE SCALE GENOMIC DNA]</scope>
    <source>
        <strain evidence="18 19">CCFEE 6315</strain>
    </source>
</reference>
<evidence type="ECO:0000256" key="7">
    <source>
        <dbReference type="ARBA" id="ARBA00022898"/>
    </source>
</evidence>
<dbReference type="GO" id="GO:0004124">
    <property type="term" value="F:cysteine synthase activity"/>
    <property type="evidence" value="ECO:0007669"/>
    <property type="project" value="TreeGrafter"/>
</dbReference>
<dbReference type="InterPro" id="IPR006235">
    <property type="entry name" value="OAc-hSer/O-AcSer_sulfhydrylase"/>
</dbReference>
<dbReference type="GO" id="GO:0003961">
    <property type="term" value="F:O-acetylhomoserine aminocarboxypropyltransferase activity"/>
    <property type="evidence" value="ECO:0007669"/>
    <property type="project" value="UniProtKB-EC"/>
</dbReference>
<evidence type="ECO:0000256" key="10">
    <source>
        <dbReference type="ARBA" id="ARBA00052629"/>
    </source>
</evidence>
<dbReference type="InterPro" id="IPR056916">
    <property type="entry name" value="NTS_TR130"/>
</dbReference>
<evidence type="ECO:0000256" key="12">
    <source>
        <dbReference type="ARBA" id="ARBA00066529"/>
    </source>
</evidence>
<dbReference type="EC" id="2.5.1.49" evidence="12"/>
<evidence type="ECO:0000256" key="13">
    <source>
        <dbReference type="SAM" id="MobiDB-lite"/>
    </source>
</evidence>
<dbReference type="InterPro" id="IPR022233">
    <property type="entry name" value="TRAPPC10/Trs130_C"/>
</dbReference>
<feature type="compositionally biased region" description="Basic and acidic residues" evidence="13">
    <location>
        <begin position="1859"/>
        <end position="1871"/>
    </location>
</feature>
<keyword evidence="7" id="KW-0663">Pyridoxal phosphate</keyword>
<accession>A0A4U0TTF6</accession>
<evidence type="ECO:0000313" key="18">
    <source>
        <dbReference type="EMBL" id="TKA25543.1"/>
    </source>
</evidence>
<dbReference type="Pfam" id="PF01053">
    <property type="entry name" value="Cys_Met_Meta_PP"/>
    <property type="match status" value="1"/>
</dbReference>
<dbReference type="InterPro" id="IPR015421">
    <property type="entry name" value="PyrdxlP-dep_Trfase_major"/>
</dbReference>
<evidence type="ECO:0000256" key="3">
    <source>
        <dbReference type="ARBA" id="ARBA00009077"/>
    </source>
</evidence>
<dbReference type="InterPro" id="IPR015422">
    <property type="entry name" value="PyrdxlP-dep_Trfase_small"/>
</dbReference>
<evidence type="ECO:0000259" key="16">
    <source>
        <dbReference type="Pfam" id="PF23274"/>
    </source>
</evidence>
<dbReference type="InterPro" id="IPR055505">
    <property type="entry name" value="DUF7077"/>
</dbReference>
<dbReference type="Pfam" id="PF24965">
    <property type="entry name" value="TRS130_4HB"/>
    <property type="match status" value="1"/>
</dbReference>
<feature type="domain" description="Trs130 NTS" evidence="17">
    <location>
        <begin position="648"/>
        <end position="748"/>
    </location>
</feature>
<feature type="domain" description="DUF7077" evidence="16">
    <location>
        <begin position="946"/>
        <end position="1054"/>
    </location>
</feature>
<evidence type="ECO:0000259" key="17">
    <source>
        <dbReference type="Pfam" id="PF24967"/>
    </source>
</evidence>
<comment type="subcellular location">
    <subcellularLocation>
        <location evidence="2">Cytoplasm</location>
    </subcellularLocation>
</comment>
<dbReference type="Pfam" id="PF23274">
    <property type="entry name" value="DUF7077"/>
    <property type="match status" value="1"/>
</dbReference>
<evidence type="ECO:0000313" key="19">
    <source>
        <dbReference type="Proteomes" id="UP000308549"/>
    </source>
</evidence>
<evidence type="ECO:0000259" key="15">
    <source>
        <dbReference type="Pfam" id="PF23036"/>
    </source>
</evidence>
<feature type="region of interest" description="Disordered" evidence="13">
    <location>
        <begin position="168"/>
        <end position="187"/>
    </location>
</feature>
<keyword evidence="5" id="KW-0028">Amino-acid biosynthesis</keyword>
<feature type="compositionally biased region" description="Basic and acidic residues" evidence="13">
    <location>
        <begin position="84"/>
        <end position="95"/>
    </location>
</feature>
<dbReference type="Gene3D" id="3.90.1150.10">
    <property type="entry name" value="Aspartate Aminotransferase, domain 1"/>
    <property type="match status" value="1"/>
</dbReference>
<dbReference type="PANTHER" id="PTHR43797">
    <property type="entry name" value="HOMOCYSTEINE/CYSTEINE SYNTHASE"/>
    <property type="match status" value="1"/>
</dbReference>
<keyword evidence="6" id="KW-0808">Transferase</keyword>
<dbReference type="NCBIfam" id="TIGR01326">
    <property type="entry name" value="OAH_OAS_sulfhy"/>
    <property type="match status" value="1"/>
</dbReference>
<dbReference type="GO" id="GO:0005737">
    <property type="term" value="C:cytoplasm"/>
    <property type="evidence" value="ECO:0007669"/>
    <property type="project" value="UniProtKB-SubCell"/>
</dbReference>
<evidence type="ECO:0000256" key="2">
    <source>
        <dbReference type="ARBA" id="ARBA00004496"/>
    </source>
</evidence>
<keyword evidence="8" id="KW-0486">Methionine biosynthesis</keyword>
<comment type="similarity">
    <text evidence="3">Belongs to the trans-sulfuration enzymes family.</text>
</comment>
<comment type="cofactor">
    <cofactor evidence="1">
        <name>pyridoxal 5'-phosphate</name>
        <dbReference type="ChEBI" id="CHEBI:597326"/>
    </cofactor>
</comment>
<dbReference type="GO" id="GO:0006535">
    <property type="term" value="P:cysteine biosynthetic process from serine"/>
    <property type="evidence" value="ECO:0007669"/>
    <property type="project" value="TreeGrafter"/>
</dbReference>
<dbReference type="FunFam" id="3.90.1150.10:FF:000083">
    <property type="entry name" value="O-acetylhomoserine sulfhydrylase"/>
    <property type="match status" value="1"/>
</dbReference>
<evidence type="ECO:0000256" key="9">
    <source>
        <dbReference type="ARBA" id="ARBA00050655"/>
    </source>
</evidence>
<sequence length="1879" mass="208276">METSSSKVTVEYHDPSGVFPLVSRGVAARLPLRNLNWQSPSRPLRQIKQLHVEFVPDQYTQTSLRPPIQRFDSNGPASSFEIVRSGRDQRKDGSKERRHQIPGLKTSPYLKLYVLRCDDKDTYKERERNRVREWLRKQVKSEQHGESHSAFEWLVLHVVVPDTVTASEPRWRESQSEPDTLKERKTNNVKFPGKSSKTVFDRLRSDFNESKSGQDRIAQIRLLKSDVPADLLPTPAVAETLVETPQERENAWKDLMDKFKILILAPFDARVRQYEADMAEQESRRSLPGWNFCTFFIHKEGLAKALESIGLVEDALAIYDELSLGLETVVRDLASGHAEGTATTFTSHTDDIETRILSNRKAQANGSTSHEHQKSSVKQEALFDKDYRQYIVRSNISVFDFFCYLFLRQKALILRLANTKAARVELGDLNGNAGEDLVLTSEVCWRASSFVHNNARVLRQDLTASSTTRSPVDIEALVCSWTFAVADLVLSETAAPVLELAESGEKPQLNGTTPGPNRADFGFGMGANPYPTRNSSLATARKSAPELQRPPAVPAEGMMSPPSSSGTDVAPKGAGIPGLPELATYRAELVMLQRKMLEHLAAQSSWRAGWAAMRWQRHDEMHEVDLDEYSAKQEDKPTSESATAPIASSLILPALKSSLSSESAFQDAYERISDRAMRYYALATQNKSVEVIVGDLAMLRYQQGNIEITEEYIRNVLPGYAADGWSSTEAEVLSIYAMCLKQLKRTETYVITLLDLLAKVCGDRMESTLPNVSFDSKTVDDVAVDVSGLLPEIVGCSISIPSEITRVMSNYFRSIVLESEVQHNKDRDGFRLQLRFENVLDDELDLDEVRAKLVSVSEPKQEIWLSSEEPVHIGSGMAGVELRSCANTFGAYYIDQVLLKAGKLCFLHEPQSRSEKPALWHKDEEPSPLELRSHKWPFVFLYPPQHALGIEVSVAKDVRLDKPQGLVFRIDSGWNSVEDFDLSLRPTSAGLRLHLANAKGGTMKGGQLALGSLDQHARATVTVPYTLEQASPELSFRFEMHYHTSLGSFTFQQSVILRHQLPLDVDVHDVFHLDTLFSTFVIRSTERMPLTVTDAELRDSAVYGVESPPTTGMPMIIFDEAPSNLLYKIFRKAQSTVRPSKKDASLAICVRYVASDELILATLTHSFTEYIQASKAQALSRLLIPLFVERCKQLSPEDVETSIILEQVRVPSFEDIGWSEIIKLLPTAVQPQLSETIQEWHAQHVQFSLRNEGAMARACQRSITVPVEIPCIDVLHGVSMTLADGSQPKNCLTVGKPVQAHINIRSTDRWSEACTFAGKKQGAAECAFVLELQAQQDAWMVGGRRRTRFVPKEEEDLQLDVTLVPTKTGLHSLPGVDIQPEPIVDGEGHNSQISRPPVTCETHFTTVQVIQDLRLLDMGGDELTPRFETLQLHAGAEPDPTTKSRATPIYATTSYVFDDSAHGARLFGLKEFGNIYSRMMNPTVDVFEKRIAALEGGVGALAASSGQSAQFMAVAALCNVGDNIVSTSNLYGGTYNQFKVFMPRLGVTTKFVAGDNAEDFKKAIDDKTRAIYAESIGNPRYNVPDFAAICKVAKEAGVPVIVDNTFGAGGFFCRPIDHGADIVVHSATKWIGGHGTTIGGVVVDSGKFDWGSAESRKRFPQMTEPSEGYHGLKFWDTFGKMSFIIRLRVEILRDLGAALNPFAAQQLLLGVETLSLRCERHAENAMKLAQWLEKNENVAWVSYPGLESHKSHQLAKQYLTRGFGGVLSFGVKGGEKAGSQVVDNFKLISNLANVGDSKTLAIHPWTTTHEQLSDEEKTSSGVTDDLIRISVGTEHIDDIIADFEQSFKTAATKPGQKGSPEHAEASKDPKASADIAGAT</sequence>
<dbReference type="Pfam" id="PF12584">
    <property type="entry name" value="TRAPPC10"/>
    <property type="match status" value="1"/>
</dbReference>
<dbReference type="Pfam" id="PF23036">
    <property type="entry name" value="TRAPPC10_1st"/>
    <property type="match status" value="1"/>
</dbReference>
<dbReference type="Proteomes" id="UP000308549">
    <property type="component" value="Unassembled WGS sequence"/>
</dbReference>
<evidence type="ECO:0000256" key="6">
    <source>
        <dbReference type="ARBA" id="ARBA00022679"/>
    </source>
</evidence>
<comment type="catalytic activity">
    <reaction evidence="10">
        <text>O-acetyl-L-homoserine + hydrogen sulfide = L-homocysteine + acetate</text>
        <dbReference type="Rhea" id="RHEA:27822"/>
        <dbReference type="ChEBI" id="CHEBI:29919"/>
        <dbReference type="ChEBI" id="CHEBI:30089"/>
        <dbReference type="ChEBI" id="CHEBI:57716"/>
        <dbReference type="ChEBI" id="CHEBI:58199"/>
        <dbReference type="EC" id="2.5.1.49"/>
    </reaction>
</comment>
<feature type="domain" description="TRAPPC10/Trs130 C-terminal" evidence="14">
    <location>
        <begin position="1266"/>
        <end position="1403"/>
    </location>
</feature>
<dbReference type="CDD" id="cd00614">
    <property type="entry name" value="CGS_like"/>
    <property type="match status" value="1"/>
</dbReference>
<dbReference type="OrthoDB" id="10256906at2759"/>
<keyword evidence="4" id="KW-0963">Cytoplasm</keyword>
<keyword evidence="19" id="KW-1185">Reference proteome</keyword>
<protein>
    <recommendedName>
        <fullName evidence="12">O-acetylhomoserine aminocarboxypropyltransferase</fullName>
        <ecNumber evidence="12">2.5.1.49</ecNumber>
    </recommendedName>
</protein>
<dbReference type="InterPro" id="IPR056913">
    <property type="entry name" value="TRAPPC10/Trs130_N"/>
</dbReference>
<comment type="catalytic activity">
    <reaction evidence="9">
        <text>O-acetyl-L-homoserine + methanethiol = L-methionine + acetate + H(+)</text>
        <dbReference type="Rhea" id="RHEA:10048"/>
        <dbReference type="ChEBI" id="CHEBI:15378"/>
        <dbReference type="ChEBI" id="CHEBI:16007"/>
        <dbReference type="ChEBI" id="CHEBI:30089"/>
        <dbReference type="ChEBI" id="CHEBI:57716"/>
        <dbReference type="ChEBI" id="CHEBI:57844"/>
        <dbReference type="EC" id="2.5.1.49"/>
    </reaction>
</comment>
<dbReference type="PANTHER" id="PTHR43797:SF2">
    <property type="entry name" value="HOMOCYSTEINE_CYSTEINE SYNTHASE"/>
    <property type="match status" value="1"/>
</dbReference>
<evidence type="ECO:0000256" key="5">
    <source>
        <dbReference type="ARBA" id="ARBA00022605"/>
    </source>
</evidence>
<dbReference type="EMBL" id="NAJL01000034">
    <property type="protein sequence ID" value="TKA25543.1"/>
    <property type="molecule type" value="Genomic_DNA"/>
</dbReference>
<feature type="domain" description="TRAPPC10/Trs130 N-terminal" evidence="15">
    <location>
        <begin position="96"/>
        <end position="419"/>
    </location>
</feature>
<evidence type="ECO:0000256" key="1">
    <source>
        <dbReference type="ARBA" id="ARBA00001933"/>
    </source>
</evidence>
<dbReference type="SUPFAM" id="SSF53383">
    <property type="entry name" value="PLP-dependent transferases"/>
    <property type="match status" value="1"/>
</dbReference>
<dbReference type="PROSITE" id="PS00868">
    <property type="entry name" value="CYS_MET_METAB_PP"/>
    <property type="match status" value="1"/>
</dbReference>
<evidence type="ECO:0000259" key="14">
    <source>
        <dbReference type="Pfam" id="PF12584"/>
    </source>
</evidence>
<comment type="caution">
    <text evidence="18">The sequence shown here is derived from an EMBL/GenBank/DDBJ whole genome shotgun (WGS) entry which is preliminary data.</text>
</comment>
<feature type="region of interest" description="Disordered" evidence="13">
    <location>
        <begin position="532"/>
        <end position="571"/>
    </location>
</feature>
<comment type="pathway">
    <text evidence="11">Amino-acid biosynthesis; L-methionine biosynthesis via de novo pathway; L-homocysteine from O-acetyl-L-homoserine.</text>
</comment>
<feature type="region of interest" description="Disordered" evidence="13">
    <location>
        <begin position="1850"/>
        <end position="1879"/>
    </location>
</feature>
<dbReference type="GO" id="GO:0019346">
    <property type="term" value="P:transsulfuration"/>
    <property type="evidence" value="ECO:0007669"/>
    <property type="project" value="InterPro"/>
</dbReference>